<sequence>MVLQVNLLNVGNFGRLREWCVLRICHPAVDQTDSGVVGLQQAQWVIQAARFIEEKGQMGVVNGVNDAELLGSQASDPSQYQCPHVMGDGPLLF</sequence>
<organism evidence="1 2">
    <name type="scientific">Romanomermis culicivorax</name>
    <name type="common">Nematode worm</name>
    <dbReference type="NCBI Taxonomy" id="13658"/>
    <lineage>
        <taxon>Eukaryota</taxon>
        <taxon>Metazoa</taxon>
        <taxon>Ecdysozoa</taxon>
        <taxon>Nematoda</taxon>
        <taxon>Enoplea</taxon>
        <taxon>Dorylaimia</taxon>
        <taxon>Mermithida</taxon>
        <taxon>Mermithoidea</taxon>
        <taxon>Mermithidae</taxon>
        <taxon>Romanomermis</taxon>
    </lineage>
</organism>
<reference evidence="2" key="1">
    <citation type="submission" date="2022-11" db="UniProtKB">
        <authorList>
            <consortium name="WormBaseParasite"/>
        </authorList>
    </citation>
    <scope>IDENTIFICATION</scope>
</reference>
<proteinExistence type="predicted"/>
<dbReference type="Proteomes" id="UP000887565">
    <property type="component" value="Unplaced"/>
</dbReference>
<keyword evidence="1" id="KW-1185">Reference proteome</keyword>
<evidence type="ECO:0000313" key="1">
    <source>
        <dbReference type="Proteomes" id="UP000887565"/>
    </source>
</evidence>
<dbReference type="WBParaSite" id="nRc.2.0.1.t26407-RA">
    <property type="protein sequence ID" value="nRc.2.0.1.t26407-RA"/>
    <property type="gene ID" value="nRc.2.0.1.g26407"/>
</dbReference>
<dbReference type="AlphaFoldDB" id="A0A915JK02"/>
<name>A0A915JK02_ROMCU</name>
<evidence type="ECO:0000313" key="2">
    <source>
        <dbReference type="WBParaSite" id="nRc.2.0.1.t26407-RA"/>
    </source>
</evidence>
<accession>A0A915JK02</accession>
<protein>
    <submittedName>
        <fullName evidence="2">Uncharacterized protein</fullName>
    </submittedName>
</protein>